<evidence type="ECO:0000313" key="2">
    <source>
        <dbReference type="Proteomes" id="UP000036681"/>
    </source>
</evidence>
<name>A0A0M3HHW8_ASCLU</name>
<proteinExistence type="predicted"/>
<dbReference type="SUPFAM" id="SSF89837">
    <property type="entry name" value="Doublecortin (DC)"/>
    <property type="match status" value="1"/>
</dbReference>
<dbReference type="Pfam" id="PF03607">
    <property type="entry name" value="DCX"/>
    <property type="match status" value="1"/>
</dbReference>
<sequence>MIRFIASLQGMKVTIFKNGEAHDIGTTIVVSRRQFKHWITFLDHLSRKLNMLAPVHKIFTTDGLPIRQVIHIFHLSFRKILRENISIESEKNEMLINEQKKKSPLLKHIKSIATLNKGDKWERGLSAYVARPSSNLLKNFSSKYYLSNI</sequence>
<protein>
    <submittedName>
        <fullName evidence="3">Doublecortin domain-containing protein</fullName>
    </submittedName>
</protein>
<dbReference type="Gene3D" id="3.10.20.230">
    <property type="entry name" value="Doublecortin domain"/>
    <property type="match status" value="1"/>
</dbReference>
<dbReference type="InterPro" id="IPR036572">
    <property type="entry name" value="Doublecortin_dom_sf"/>
</dbReference>
<dbReference type="CDD" id="cd01617">
    <property type="entry name" value="DCX"/>
    <property type="match status" value="1"/>
</dbReference>
<feature type="domain" description="Doublecortin" evidence="1">
    <location>
        <begin position="11"/>
        <end position="69"/>
    </location>
</feature>
<evidence type="ECO:0000259" key="1">
    <source>
        <dbReference type="PROSITE" id="PS50309"/>
    </source>
</evidence>
<accession>A0A0M3HHW8</accession>
<organism evidence="2 3">
    <name type="scientific">Ascaris lumbricoides</name>
    <name type="common">Giant roundworm</name>
    <dbReference type="NCBI Taxonomy" id="6252"/>
    <lineage>
        <taxon>Eukaryota</taxon>
        <taxon>Metazoa</taxon>
        <taxon>Ecdysozoa</taxon>
        <taxon>Nematoda</taxon>
        <taxon>Chromadorea</taxon>
        <taxon>Rhabditida</taxon>
        <taxon>Spirurina</taxon>
        <taxon>Ascaridomorpha</taxon>
        <taxon>Ascaridoidea</taxon>
        <taxon>Ascarididae</taxon>
        <taxon>Ascaris</taxon>
    </lineage>
</organism>
<dbReference type="PROSITE" id="PS50309">
    <property type="entry name" value="DC"/>
    <property type="match status" value="1"/>
</dbReference>
<dbReference type="WBParaSite" id="ALUE_0000111301-mRNA-1">
    <property type="protein sequence ID" value="ALUE_0000111301-mRNA-1"/>
    <property type="gene ID" value="ALUE_0000111301"/>
</dbReference>
<keyword evidence="2" id="KW-1185">Reference proteome</keyword>
<dbReference type="InterPro" id="IPR003533">
    <property type="entry name" value="Doublecortin_dom"/>
</dbReference>
<dbReference type="AlphaFoldDB" id="A0A0M3HHW8"/>
<evidence type="ECO:0000313" key="3">
    <source>
        <dbReference type="WBParaSite" id="ALUE_0000111301-mRNA-1"/>
    </source>
</evidence>
<reference evidence="3" key="1">
    <citation type="submission" date="2017-02" db="UniProtKB">
        <authorList>
            <consortium name="WormBaseParasite"/>
        </authorList>
    </citation>
    <scope>IDENTIFICATION</scope>
</reference>
<dbReference type="GO" id="GO:0035556">
    <property type="term" value="P:intracellular signal transduction"/>
    <property type="evidence" value="ECO:0007669"/>
    <property type="project" value="InterPro"/>
</dbReference>
<dbReference type="SMART" id="SM00537">
    <property type="entry name" value="DCX"/>
    <property type="match status" value="1"/>
</dbReference>
<dbReference type="Proteomes" id="UP000036681">
    <property type="component" value="Unplaced"/>
</dbReference>